<keyword evidence="8" id="KW-1185">Reference proteome</keyword>
<reference evidence="9" key="1">
    <citation type="submission" date="2017-02" db="UniProtKB">
        <authorList>
            <consortium name="WormBaseParasite"/>
        </authorList>
    </citation>
    <scope>IDENTIFICATION</scope>
</reference>
<accession>A0A0N5CQX0</accession>
<comment type="subcellular location">
    <subcellularLocation>
        <location evidence="1">Membrane</location>
        <topology evidence="1">Multi-pass membrane protein</topology>
    </subcellularLocation>
</comment>
<evidence type="ECO:0000313" key="9">
    <source>
        <dbReference type="WBParaSite" id="TCLT_0000262001-mRNA-1"/>
    </source>
</evidence>
<evidence type="ECO:0000313" key="7">
    <source>
        <dbReference type="EMBL" id="VDM98683.1"/>
    </source>
</evidence>
<dbReference type="PANTHER" id="PTHR43461:SF1">
    <property type="entry name" value="TRANSMEMBRANE PROTEIN 256"/>
    <property type="match status" value="1"/>
</dbReference>
<dbReference type="InterPro" id="IPR006696">
    <property type="entry name" value="DUF423"/>
</dbReference>
<evidence type="ECO:0000256" key="4">
    <source>
        <dbReference type="ARBA" id="ARBA00022989"/>
    </source>
</evidence>
<comment type="similarity">
    <text evidence="2">Belongs to the TMEM256 family.</text>
</comment>
<feature type="transmembrane region" description="Helical" evidence="6">
    <location>
        <begin position="38"/>
        <end position="60"/>
    </location>
</feature>
<feature type="transmembrane region" description="Helical" evidence="6">
    <location>
        <begin position="98"/>
        <end position="117"/>
    </location>
</feature>
<evidence type="ECO:0000313" key="8">
    <source>
        <dbReference type="Proteomes" id="UP000276776"/>
    </source>
</evidence>
<keyword evidence="4 6" id="KW-1133">Transmembrane helix</keyword>
<dbReference type="STRING" id="103827.A0A0N5CQX0"/>
<dbReference type="OMA" id="YHYSITG"/>
<dbReference type="Proteomes" id="UP000276776">
    <property type="component" value="Unassembled WGS sequence"/>
</dbReference>
<sequence>MDYLRSLLDSLCPPKRPKSASVPKLNSLMTNFTCDSNLVRLAGLSGALAISFGAFGSHALRENGNVDERRLRAFDTGNRYHLIHSIALLGASKSRFPWLTAALLLGGMTIFSGSCYHYSITGKETMRKYTPFGGLMYILAWLSFLI</sequence>
<reference evidence="7 8" key="2">
    <citation type="submission" date="2018-11" db="EMBL/GenBank/DDBJ databases">
        <authorList>
            <consortium name="Pathogen Informatics"/>
        </authorList>
    </citation>
    <scope>NUCLEOTIDE SEQUENCE [LARGE SCALE GENOMIC DNA]</scope>
</reference>
<proteinExistence type="inferred from homology"/>
<evidence type="ECO:0000256" key="5">
    <source>
        <dbReference type="ARBA" id="ARBA00023136"/>
    </source>
</evidence>
<dbReference type="PANTHER" id="PTHR43461">
    <property type="entry name" value="TRANSMEMBRANE PROTEIN 256"/>
    <property type="match status" value="1"/>
</dbReference>
<keyword evidence="3 6" id="KW-0812">Transmembrane</keyword>
<protein>
    <submittedName>
        <fullName evidence="9">Transmembrane protein 256 homolog</fullName>
    </submittedName>
</protein>
<evidence type="ECO:0000256" key="6">
    <source>
        <dbReference type="SAM" id="Phobius"/>
    </source>
</evidence>
<dbReference type="EMBL" id="UYYF01000592">
    <property type="protein sequence ID" value="VDM98683.1"/>
    <property type="molecule type" value="Genomic_DNA"/>
</dbReference>
<organism evidence="9">
    <name type="scientific">Thelazia callipaeda</name>
    <name type="common">Oriental eyeworm</name>
    <name type="synonym">Parasitic nematode</name>
    <dbReference type="NCBI Taxonomy" id="103827"/>
    <lineage>
        <taxon>Eukaryota</taxon>
        <taxon>Metazoa</taxon>
        <taxon>Ecdysozoa</taxon>
        <taxon>Nematoda</taxon>
        <taxon>Chromadorea</taxon>
        <taxon>Rhabditida</taxon>
        <taxon>Spirurina</taxon>
        <taxon>Spiruromorpha</taxon>
        <taxon>Thelazioidea</taxon>
        <taxon>Thelaziidae</taxon>
        <taxon>Thelazia</taxon>
    </lineage>
</organism>
<name>A0A0N5CQX0_THECL</name>
<dbReference type="AlphaFoldDB" id="A0A0N5CQX0"/>
<evidence type="ECO:0000256" key="2">
    <source>
        <dbReference type="ARBA" id="ARBA00006208"/>
    </source>
</evidence>
<dbReference type="OrthoDB" id="269173at2759"/>
<dbReference type="Pfam" id="PF04241">
    <property type="entry name" value="DUF423"/>
    <property type="match status" value="1"/>
</dbReference>
<dbReference type="GO" id="GO:0016020">
    <property type="term" value="C:membrane"/>
    <property type="evidence" value="ECO:0007669"/>
    <property type="project" value="UniProtKB-SubCell"/>
</dbReference>
<evidence type="ECO:0000256" key="3">
    <source>
        <dbReference type="ARBA" id="ARBA00022692"/>
    </source>
</evidence>
<evidence type="ECO:0000256" key="1">
    <source>
        <dbReference type="ARBA" id="ARBA00004141"/>
    </source>
</evidence>
<gene>
    <name evidence="7" type="ORF">TCLT_LOCUS2621</name>
</gene>
<keyword evidence="5 6" id="KW-0472">Membrane</keyword>
<dbReference type="WBParaSite" id="TCLT_0000262001-mRNA-1">
    <property type="protein sequence ID" value="TCLT_0000262001-mRNA-1"/>
    <property type="gene ID" value="TCLT_0000262001"/>
</dbReference>